<dbReference type="InterPro" id="IPR014013">
    <property type="entry name" value="Helic_SF1/SF2_ATP-bd_DinG/Rad3"/>
</dbReference>
<dbReference type="SUPFAM" id="SSF52540">
    <property type="entry name" value="P-loop containing nucleoside triphosphate hydrolases"/>
    <property type="match status" value="1"/>
</dbReference>
<feature type="domain" description="Helicase ATP-binding" evidence="5">
    <location>
        <begin position="34"/>
        <end position="333"/>
    </location>
</feature>
<proteinExistence type="inferred from homology"/>
<keyword evidence="3" id="KW-0067">ATP-binding</keyword>
<dbReference type="GO" id="GO:0003676">
    <property type="term" value="F:nucleic acid binding"/>
    <property type="evidence" value="ECO:0007669"/>
    <property type="project" value="InterPro"/>
</dbReference>
<accession>A0A139SQN7</accession>
<reference evidence="6 7" key="1">
    <citation type="submission" date="2016-02" db="EMBL/GenBank/DDBJ databases">
        <authorList>
            <person name="Wen L."/>
            <person name="He K."/>
            <person name="Yang H."/>
        </authorList>
    </citation>
    <scope>NUCLEOTIDE SEQUENCE [LARGE SCALE GENOMIC DNA]</scope>
    <source>
        <strain evidence="6 7">CV41</strain>
    </source>
</reference>
<dbReference type="STRING" id="1548208.AXK12_02630"/>
<dbReference type="Pfam" id="PF13307">
    <property type="entry name" value="Helicase_C_2"/>
    <property type="match status" value="1"/>
</dbReference>
<dbReference type="InterPro" id="IPR045028">
    <property type="entry name" value="DinG/Rad3-like"/>
</dbReference>
<dbReference type="InterPro" id="IPR027417">
    <property type="entry name" value="P-loop_NTPase"/>
</dbReference>
<dbReference type="EMBL" id="LSZP01000018">
    <property type="protein sequence ID" value="KXU36925.1"/>
    <property type="molecule type" value="Genomic_DNA"/>
</dbReference>
<evidence type="ECO:0000256" key="1">
    <source>
        <dbReference type="ARBA" id="ARBA00022741"/>
    </source>
</evidence>
<keyword evidence="6" id="KW-0347">Helicase</keyword>
<dbReference type="Gene3D" id="3.40.50.300">
    <property type="entry name" value="P-loop containing nucleotide triphosphate hydrolases"/>
    <property type="match status" value="2"/>
</dbReference>
<dbReference type="OrthoDB" id="9803913at2"/>
<comment type="similarity">
    <text evidence="4">Belongs to the helicase family. DinG subfamily.</text>
</comment>
<dbReference type="GO" id="GO:0006139">
    <property type="term" value="P:nucleobase-containing compound metabolic process"/>
    <property type="evidence" value="ECO:0007669"/>
    <property type="project" value="InterPro"/>
</dbReference>
<dbReference type="GO" id="GO:0016818">
    <property type="term" value="F:hydrolase activity, acting on acid anhydrides, in phosphorus-containing anhydrides"/>
    <property type="evidence" value="ECO:0007669"/>
    <property type="project" value="InterPro"/>
</dbReference>
<dbReference type="GO" id="GO:0003678">
    <property type="term" value="F:DNA helicase activity"/>
    <property type="evidence" value="ECO:0007669"/>
    <property type="project" value="TreeGrafter"/>
</dbReference>
<name>A0A139SQN7_9BACT</name>
<dbReference type="Proteomes" id="UP000071392">
    <property type="component" value="Unassembled WGS sequence"/>
</dbReference>
<dbReference type="PANTHER" id="PTHR11472:SF34">
    <property type="entry name" value="REGULATOR OF TELOMERE ELONGATION HELICASE 1"/>
    <property type="match status" value="1"/>
</dbReference>
<comment type="caution">
    <text evidence="6">The sequence shown here is derived from an EMBL/GenBank/DDBJ whole genome shotgun (WGS) entry which is preliminary data.</text>
</comment>
<dbReference type="RefSeq" id="WP_068711104.1">
    <property type="nucleotide sequence ID" value="NZ_LSZP01000018.1"/>
</dbReference>
<gene>
    <name evidence="6" type="ORF">AXK12_02630</name>
</gene>
<dbReference type="AlphaFoldDB" id="A0A139SQN7"/>
<evidence type="ECO:0000313" key="7">
    <source>
        <dbReference type="Proteomes" id="UP000071392"/>
    </source>
</evidence>
<dbReference type="PROSITE" id="PS51193">
    <property type="entry name" value="HELICASE_ATP_BIND_2"/>
    <property type="match status" value="1"/>
</dbReference>
<keyword evidence="7" id="KW-1185">Reference proteome</keyword>
<dbReference type="InterPro" id="IPR006555">
    <property type="entry name" value="ATP-dep_Helicase_C"/>
</dbReference>
<evidence type="ECO:0000259" key="5">
    <source>
        <dbReference type="PROSITE" id="PS51193"/>
    </source>
</evidence>
<keyword evidence="1" id="KW-0547">Nucleotide-binding</keyword>
<sequence>MIGLRDDTDFGLQPPASLPNHAQKFAAQLFAEGGWLQETLSLEHRPEQESMARAAAAAFEGDTPLMFEAGTGVGKSLAYLLPGIIHAIDQSRQLIVSTHTIALQEQLEKKDLPLCRRLFSAVPELAPYATFQASVLLGKANYLCTTRLARALADRASLFADSDYEELQRIAEWAQTSENGLRHELQPPPRPEIWEAVNAASATCSRKNCDPTRCFYQRAKVRLRSSQVIIVNHALLFSLLNAGAGRAYAGTTESEARGILYADDFLVLDEAHTVPEVATENFGLSLSSYSVNRTLTALYNPKTSRGLLAKFGHPEGRQLVLDAAEAAQQFFALVHQQLLSTRTIVRVRDAETITPLLDGPLGALHRLILKTADQFDEGHDREELLEHAGRVRGLQKGVTEWLTLGDPGHVYWAERGGRRQTIIALRSAPIDIAAELRRQIFSGGTSVLCTSATLAIGGKMEPYAARIGAENTPSVIVESPFDYARCMRVFVASDVPLPSREDARLAIEVLGDYVRFCTERVRGGSLVLFTSYNDMRAVAAALEPIYLKLGRPFLMQGQDLSRTELAERMRAEGDAVLFGTDSFWTGIDVPGPALSQVILTRLPFGQPTHPIVEAKCEHIRERGGNPFAELTLPDALTKFRQGVGRLIRTASDTGLVTILDSRVLAKSYGRLFLGSLPTRNITRINRETRDEIFG</sequence>
<organism evidence="6 7">
    <name type="scientific">Cephaloticoccus capnophilus</name>
    <dbReference type="NCBI Taxonomy" id="1548208"/>
    <lineage>
        <taxon>Bacteria</taxon>
        <taxon>Pseudomonadati</taxon>
        <taxon>Verrucomicrobiota</taxon>
        <taxon>Opitutia</taxon>
        <taxon>Opitutales</taxon>
        <taxon>Opitutaceae</taxon>
        <taxon>Cephaloticoccus</taxon>
    </lineage>
</organism>
<evidence type="ECO:0000313" key="6">
    <source>
        <dbReference type="EMBL" id="KXU36925.1"/>
    </source>
</evidence>
<keyword evidence="2" id="KW-0378">Hydrolase</keyword>
<evidence type="ECO:0000256" key="4">
    <source>
        <dbReference type="ARBA" id="ARBA00038058"/>
    </source>
</evidence>
<protein>
    <submittedName>
        <fullName evidence="6">Helicase</fullName>
    </submittedName>
</protein>
<dbReference type="PANTHER" id="PTHR11472">
    <property type="entry name" value="DNA REPAIR DEAD HELICASE RAD3/XP-D SUBFAMILY MEMBER"/>
    <property type="match status" value="1"/>
</dbReference>
<evidence type="ECO:0000256" key="3">
    <source>
        <dbReference type="ARBA" id="ARBA00022840"/>
    </source>
</evidence>
<evidence type="ECO:0000256" key="2">
    <source>
        <dbReference type="ARBA" id="ARBA00022801"/>
    </source>
</evidence>
<dbReference type="GO" id="GO:0005524">
    <property type="term" value="F:ATP binding"/>
    <property type="evidence" value="ECO:0007669"/>
    <property type="project" value="UniProtKB-KW"/>
</dbReference>
<dbReference type="SMART" id="SM00491">
    <property type="entry name" value="HELICc2"/>
    <property type="match status" value="1"/>
</dbReference>